<organism evidence="2 3">
    <name type="scientific">Streblomastix strix</name>
    <dbReference type="NCBI Taxonomy" id="222440"/>
    <lineage>
        <taxon>Eukaryota</taxon>
        <taxon>Metamonada</taxon>
        <taxon>Preaxostyla</taxon>
        <taxon>Oxymonadida</taxon>
        <taxon>Streblomastigidae</taxon>
        <taxon>Streblomastix</taxon>
    </lineage>
</organism>
<evidence type="ECO:0000313" key="2">
    <source>
        <dbReference type="EMBL" id="KAA6322212.1"/>
    </source>
</evidence>
<accession>A0A5J4QL41</accession>
<name>A0A5J4QL41_9EUKA</name>
<reference evidence="2 3" key="1">
    <citation type="submission" date="2019-03" db="EMBL/GenBank/DDBJ databases">
        <title>Single cell metagenomics reveals metabolic interactions within the superorganism composed of flagellate Streblomastix strix and complex community of Bacteroidetes bacteria on its surface.</title>
        <authorList>
            <person name="Treitli S.C."/>
            <person name="Kolisko M."/>
            <person name="Husnik F."/>
            <person name="Keeling P."/>
            <person name="Hampl V."/>
        </authorList>
    </citation>
    <scope>NUCLEOTIDE SEQUENCE [LARGE SCALE GENOMIC DNA]</scope>
    <source>
        <strain evidence="2">ST1C</strain>
    </source>
</reference>
<feature type="non-terminal residue" evidence="2">
    <location>
        <position position="62"/>
    </location>
</feature>
<dbReference type="Proteomes" id="UP000324800">
    <property type="component" value="Unassembled WGS sequence"/>
</dbReference>
<dbReference type="EMBL" id="SNRW01044993">
    <property type="protein sequence ID" value="KAA6322212.1"/>
    <property type="molecule type" value="Genomic_DNA"/>
</dbReference>
<comment type="caution">
    <text evidence="2">The sequence shown here is derived from an EMBL/GenBank/DDBJ whole genome shotgun (WGS) entry which is preliminary data.</text>
</comment>
<evidence type="ECO:0000256" key="1">
    <source>
        <dbReference type="SAM" id="MobiDB-lite"/>
    </source>
</evidence>
<dbReference type="AlphaFoldDB" id="A0A5J4QL41"/>
<proteinExistence type="predicted"/>
<feature type="region of interest" description="Disordered" evidence="1">
    <location>
        <begin position="1"/>
        <end position="24"/>
    </location>
</feature>
<protein>
    <submittedName>
        <fullName evidence="2">Uncharacterized protein</fullName>
    </submittedName>
</protein>
<feature type="compositionally biased region" description="Polar residues" evidence="1">
    <location>
        <begin position="1"/>
        <end position="20"/>
    </location>
</feature>
<gene>
    <name evidence="2" type="ORF">EZS28_054460</name>
</gene>
<sequence length="62" mass="7092">MSAQELNNDIIETQGNSTGNDEFFNELGDAEQRIQSQHRHKGRKSKAEELTILEETAEAFRK</sequence>
<evidence type="ECO:0000313" key="3">
    <source>
        <dbReference type="Proteomes" id="UP000324800"/>
    </source>
</evidence>